<keyword evidence="5 8" id="KW-1133">Transmembrane helix</keyword>
<dbReference type="InterPro" id="IPR036259">
    <property type="entry name" value="MFS_trans_sf"/>
</dbReference>
<dbReference type="GO" id="GO:0005351">
    <property type="term" value="F:carbohydrate:proton symporter activity"/>
    <property type="evidence" value="ECO:0007669"/>
    <property type="project" value="TreeGrafter"/>
</dbReference>
<reference evidence="11" key="2">
    <citation type="submission" date="2013-04" db="EMBL/GenBank/DDBJ databases">
        <title>Genomic mechanisms accounting for the adaptation to parasitism in nematode-trapping fungi.</title>
        <authorList>
            <person name="Ahren D.G."/>
        </authorList>
    </citation>
    <scope>NUCLEOTIDE SEQUENCE [LARGE SCALE GENOMIC DNA]</scope>
    <source>
        <strain evidence="11">CBS 200.50</strain>
    </source>
</reference>
<dbReference type="Gene3D" id="1.20.1250.20">
    <property type="entry name" value="MFS general substrate transporter like domains"/>
    <property type="match status" value="1"/>
</dbReference>
<dbReference type="SUPFAM" id="SSF103473">
    <property type="entry name" value="MFS general substrate transporter"/>
    <property type="match status" value="1"/>
</dbReference>
<proteinExistence type="inferred from homology"/>
<dbReference type="AlphaFoldDB" id="S8ASI3"/>
<feature type="transmembrane region" description="Helical" evidence="8">
    <location>
        <begin position="373"/>
        <end position="395"/>
    </location>
</feature>
<dbReference type="InterPro" id="IPR005828">
    <property type="entry name" value="MFS_sugar_transport-like"/>
</dbReference>
<feature type="transmembrane region" description="Helical" evidence="8">
    <location>
        <begin position="272"/>
        <end position="294"/>
    </location>
</feature>
<sequence>MSTNSERKYLSDLVPRNVTVLNAVLIMVAIVNSATLGYDASVMNGLSILSSYTEYFHLNNVTTGLNNAAVWMGCILGFFVNQYVPDKSGRKNAILIATIITAIGIVLQAAAQNIGMFVLARIIIGFGTILSNVAAPSLLAELLPPHSRAWILGIFFSCFYVGGLLSAIINYGSQNIMSTWSWRVPSLLQIIPSLVSIIFLPFIPESPRWLIANSQEEHALEILAILKSADKKNSVTIDSLREIKTIIAREEIELPRNPFRELISTSVNRKRLNILIGFGIMTETLGNFIISYYLTRILSQAGITDPNRQNQINVILQCWGFVAALLGSFMLDILGRRIQTLIGVFGMATTLYIIGALIKVYGDSTDPSKNYGIIAVIFFFQGFSAFSITPMTSLYPAEICQYRLRAAGVAIFRLADNIFGLVASFALSFAMSDLGWKFYLMNATWDIFMGIYTYIYFVETKGLPLEDIATKFGDIVNINTLDSLPEEIEVLEKTKGQSA</sequence>
<feature type="transmembrane region" description="Helical" evidence="8">
    <location>
        <begin position="436"/>
        <end position="457"/>
    </location>
</feature>
<evidence type="ECO:0000256" key="3">
    <source>
        <dbReference type="ARBA" id="ARBA00022448"/>
    </source>
</evidence>
<feature type="transmembrane region" description="Helical" evidence="8">
    <location>
        <begin position="151"/>
        <end position="172"/>
    </location>
</feature>
<dbReference type="Pfam" id="PF00083">
    <property type="entry name" value="Sugar_tr"/>
    <property type="match status" value="1"/>
</dbReference>
<dbReference type="HOGENOM" id="CLU_001265_30_13_1"/>
<evidence type="ECO:0000313" key="10">
    <source>
        <dbReference type="EMBL" id="EPS45950.1"/>
    </source>
</evidence>
<comment type="similarity">
    <text evidence="2 7">Belongs to the major facilitator superfamily. Sugar transporter (TC 2.A.1.1) family.</text>
</comment>
<name>S8ASI3_DACHA</name>
<feature type="transmembrane region" description="Helical" evidence="8">
    <location>
        <begin position="58"/>
        <end position="80"/>
    </location>
</feature>
<evidence type="ECO:0000256" key="4">
    <source>
        <dbReference type="ARBA" id="ARBA00022692"/>
    </source>
</evidence>
<feature type="transmembrane region" description="Helical" evidence="8">
    <location>
        <begin position="184"/>
        <end position="203"/>
    </location>
</feature>
<evidence type="ECO:0000313" key="11">
    <source>
        <dbReference type="Proteomes" id="UP000015100"/>
    </source>
</evidence>
<dbReference type="OrthoDB" id="6133115at2759"/>
<dbReference type="PANTHER" id="PTHR48022:SF31">
    <property type="entry name" value="HEXOSE TRANSPORTER"/>
    <property type="match status" value="1"/>
</dbReference>
<evidence type="ECO:0000256" key="1">
    <source>
        <dbReference type="ARBA" id="ARBA00004141"/>
    </source>
</evidence>
<dbReference type="OMA" id="IFAVTHE"/>
<dbReference type="PROSITE" id="PS50850">
    <property type="entry name" value="MFS"/>
    <property type="match status" value="1"/>
</dbReference>
<dbReference type="GO" id="GO:0016020">
    <property type="term" value="C:membrane"/>
    <property type="evidence" value="ECO:0007669"/>
    <property type="project" value="UniProtKB-SubCell"/>
</dbReference>
<dbReference type="Proteomes" id="UP000015100">
    <property type="component" value="Unassembled WGS sequence"/>
</dbReference>
<keyword evidence="6 8" id="KW-0472">Membrane</keyword>
<evidence type="ECO:0000256" key="5">
    <source>
        <dbReference type="ARBA" id="ARBA00022989"/>
    </source>
</evidence>
<keyword evidence="4 8" id="KW-0812">Transmembrane</keyword>
<dbReference type="eggNOG" id="KOG0254">
    <property type="taxonomic scope" value="Eukaryota"/>
</dbReference>
<feature type="domain" description="Major facilitator superfamily (MFS) profile" evidence="9">
    <location>
        <begin position="25"/>
        <end position="461"/>
    </location>
</feature>
<feature type="transmembrane region" description="Helical" evidence="8">
    <location>
        <begin position="407"/>
        <end position="430"/>
    </location>
</feature>
<keyword evidence="11" id="KW-1185">Reference proteome</keyword>
<comment type="subcellular location">
    <subcellularLocation>
        <location evidence="1">Membrane</location>
        <topology evidence="1">Multi-pass membrane protein</topology>
    </subcellularLocation>
</comment>
<feature type="transmembrane region" description="Helical" evidence="8">
    <location>
        <begin position="20"/>
        <end position="38"/>
    </location>
</feature>
<keyword evidence="3 7" id="KW-0813">Transport</keyword>
<dbReference type="PANTHER" id="PTHR48022">
    <property type="entry name" value="PLASTIDIC GLUCOSE TRANSPORTER 4"/>
    <property type="match status" value="1"/>
</dbReference>
<organism evidence="10 11">
    <name type="scientific">Dactylellina haptotyla (strain CBS 200.50)</name>
    <name type="common">Nematode-trapping fungus</name>
    <name type="synonym">Monacrosporium haptotylum</name>
    <dbReference type="NCBI Taxonomy" id="1284197"/>
    <lineage>
        <taxon>Eukaryota</taxon>
        <taxon>Fungi</taxon>
        <taxon>Dikarya</taxon>
        <taxon>Ascomycota</taxon>
        <taxon>Pezizomycotina</taxon>
        <taxon>Orbiliomycetes</taxon>
        <taxon>Orbiliales</taxon>
        <taxon>Orbiliaceae</taxon>
        <taxon>Dactylellina</taxon>
    </lineage>
</organism>
<protein>
    <recommendedName>
        <fullName evidence="9">Major facilitator superfamily (MFS) profile domain-containing protein</fullName>
    </recommendedName>
</protein>
<reference evidence="10 11" key="1">
    <citation type="journal article" date="2013" name="PLoS Genet.">
        <title>Genomic mechanisms accounting for the adaptation to parasitism in nematode-trapping fungi.</title>
        <authorList>
            <person name="Meerupati T."/>
            <person name="Andersson K.M."/>
            <person name="Friman E."/>
            <person name="Kumar D."/>
            <person name="Tunlid A."/>
            <person name="Ahren D."/>
        </authorList>
    </citation>
    <scope>NUCLEOTIDE SEQUENCE [LARGE SCALE GENOMIC DNA]</scope>
    <source>
        <strain evidence="10 11">CBS 200.50</strain>
    </source>
</reference>
<evidence type="ECO:0000259" key="9">
    <source>
        <dbReference type="PROSITE" id="PS50850"/>
    </source>
</evidence>
<dbReference type="InterPro" id="IPR005829">
    <property type="entry name" value="Sugar_transporter_CS"/>
</dbReference>
<feature type="transmembrane region" description="Helical" evidence="8">
    <location>
        <begin position="314"/>
        <end position="334"/>
    </location>
</feature>
<evidence type="ECO:0000256" key="8">
    <source>
        <dbReference type="SAM" id="Phobius"/>
    </source>
</evidence>
<dbReference type="FunFam" id="1.20.1250.20:FF:000134">
    <property type="entry name" value="MFS sugar transporter protein"/>
    <property type="match status" value="1"/>
</dbReference>
<gene>
    <name evidence="10" type="ORF">H072_13</name>
</gene>
<comment type="caution">
    <text evidence="10">The sequence shown here is derived from an EMBL/GenBank/DDBJ whole genome shotgun (WGS) entry which is preliminary data.</text>
</comment>
<dbReference type="PROSITE" id="PS00216">
    <property type="entry name" value="SUGAR_TRANSPORT_1"/>
    <property type="match status" value="1"/>
</dbReference>
<dbReference type="NCBIfam" id="TIGR00879">
    <property type="entry name" value="SP"/>
    <property type="match status" value="1"/>
</dbReference>
<dbReference type="InterPro" id="IPR050360">
    <property type="entry name" value="MFS_Sugar_Transporters"/>
</dbReference>
<dbReference type="InterPro" id="IPR003663">
    <property type="entry name" value="Sugar/inositol_transpt"/>
</dbReference>
<accession>S8ASI3</accession>
<dbReference type="InterPro" id="IPR020846">
    <property type="entry name" value="MFS_dom"/>
</dbReference>
<feature type="transmembrane region" description="Helical" evidence="8">
    <location>
        <begin position="341"/>
        <end position="361"/>
    </location>
</feature>
<evidence type="ECO:0000256" key="7">
    <source>
        <dbReference type="RuleBase" id="RU003346"/>
    </source>
</evidence>
<dbReference type="EMBL" id="AQGS01000001">
    <property type="protein sequence ID" value="EPS45950.1"/>
    <property type="molecule type" value="Genomic_DNA"/>
</dbReference>
<evidence type="ECO:0000256" key="2">
    <source>
        <dbReference type="ARBA" id="ARBA00010992"/>
    </source>
</evidence>
<feature type="transmembrane region" description="Helical" evidence="8">
    <location>
        <begin position="92"/>
        <end position="111"/>
    </location>
</feature>
<evidence type="ECO:0000256" key="6">
    <source>
        <dbReference type="ARBA" id="ARBA00023136"/>
    </source>
</evidence>
<feature type="transmembrane region" description="Helical" evidence="8">
    <location>
        <begin position="117"/>
        <end position="139"/>
    </location>
</feature>